<comment type="similarity">
    <text evidence="1 6 7">Belongs to the peptidase S8 family.</text>
</comment>
<dbReference type="InterPro" id="IPR015500">
    <property type="entry name" value="Peptidase_S8_subtilisin-rel"/>
</dbReference>
<evidence type="ECO:0000256" key="6">
    <source>
        <dbReference type="PROSITE-ProRule" id="PRU01240"/>
    </source>
</evidence>
<dbReference type="SUPFAM" id="SSF52743">
    <property type="entry name" value="Subtilisin-like"/>
    <property type="match status" value="1"/>
</dbReference>
<name>A0A0J1BLY9_RHOIS</name>
<accession>A0A0J1BLY9</accession>
<dbReference type="Proteomes" id="UP000036367">
    <property type="component" value="Unassembled WGS sequence"/>
</dbReference>
<evidence type="ECO:0000256" key="3">
    <source>
        <dbReference type="ARBA" id="ARBA00022801"/>
    </source>
</evidence>
<dbReference type="PRINTS" id="PR00723">
    <property type="entry name" value="SUBTILISIN"/>
</dbReference>
<dbReference type="EMBL" id="LECT01000006">
    <property type="protein sequence ID" value="KLU07492.1"/>
    <property type="molecule type" value="Genomic_DNA"/>
</dbReference>
<dbReference type="PANTHER" id="PTHR43399:SF4">
    <property type="entry name" value="CELL WALL-ASSOCIATED PROTEASE"/>
    <property type="match status" value="1"/>
</dbReference>
<dbReference type="InterPro" id="IPR000209">
    <property type="entry name" value="Peptidase_S8/S53_dom"/>
</dbReference>
<feature type="active site" description="Charge relay system" evidence="5 6">
    <location>
        <position position="381"/>
    </location>
</feature>
<dbReference type="InterPro" id="IPR023828">
    <property type="entry name" value="Peptidase_S8_Ser-AS"/>
</dbReference>
<dbReference type="PROSITE" id="PS00137">
    <property type="entry name" value="SUBTILASE_HIS"/>
    <property type="match status" value="1"/>
</dbReference>
<gene>
    <name evidence="9" type="ORF">RISK_000570</name>
</gene>
<keyword evidence="10" id="KW-1185">Reference proteome</keyword>
<keyword evidence="2 6" id="KW-0645">Protease</keyword>
<reference evidence="9" key="1">
    <citation type="submission" date="2015-05" db="EMBL/GenBank/DDBJ databases">
        <title>Permanent draft genome of Rhodopirellula islandicus K833.</title>
        <authorList>
            <person name="Kizina J."/>
            <person name="Richter M."/>
            <person name="Glockner F.O."/>
            <person name="Harder J."/>
        </authorList>
    </citation>
    <scope>NUCLEOTIDE SEQUENCE [LARGE SCALE GENOMIC DNA]</scope>
    <source>
        <strain evidence="9">K833</strain>
    </source>
</reference>
<evidence type="ECO:0000313" key="10">
    <source>
        <dbReference type="Proteomes" id="UP000036367"/>
    </source>
</evidence>
<evidence type="ECO:0000256" key="2">
    <source>
        <dbReference type="ARBA" id="ARBA00022670"/>
    </source>
</evidence>
<dbReference type="PROSITE" id="PS00136">
    <property type="entry name" value="SUBTILASE_ASP"/>
    <property type="match status" value="1"/>
</dbReference>
<comment type="caution">
    <text evidence="9">The sequence shown here is derived from an EMBL/GenBank/DDBJ whole genome shotgun (WGS) entry which is preliminary data.</text>
</comment>
<dbReference type="CDD" id="cd07480">
    <property type="entry name" value="Peptidases_S8_12"/>
    <property type="match status" value="1"/>
</dbReference>
<dbReference type="PROSITE" id="PS51892">
    <property type="entry name" value="SUBTILASE"/>
    <property type="match status" value="1"/>
</dbReference>
<dbReference type="InterPro" id="IPR023827">
    <property type="entry name" value="Peptidase_S8_Asp-AS"/>
</dbReference>
<dbReference type="Pfam" id="PF00082">
    <property type="entry name" value="Peptidase_S8"/>
    <property type="match status" value="1"/>
</dbReference>
<keyword evidence="4 6" id="KW-0720">Serine protease</keyword>
<evidence type="ECO:0000256" key="1">
    <source>
        <dbReference type="ARBA" id="ARBA00011073"/>
    </source>
</evidence>
<dbReference type="GO" id="GO:0006508">
    <property type="term" value="P:proteolysis"/>
    <property type="evidence" value="ECO:0007669"/>
    <property type="project" value="UniProtKB-KW"/>
</dbReference>
<dbReference type="GO" id="GO:0004252">
    <property type="term" value="F:serine-type endopeptidase activity"/>
    <property type="evidence" value="ECO:0007669"/>
    <property type="project" value="UniProtKB-UniRule"/>
</dbReference>
<sequence>MNIRPLRSFDWDACHLCLGCLSITQTGTGKMNGDQGQAASFKDAYVVLKNMAPRVGDPFSVPATISEASLEDRISIDTDEMTMPEVVQRSQERNVQAIAPVMPMRLIEPVASVAVNGLDPQTSASSGGATWGIEAVRATSSAFTGEGITVAVLDTGIDAGHPAFAATSITQRDFTGEGDGDNHGHGTHCAGTVCGNLGSTRIGVAPGVSRLLVGKVLGQSGGATNWIVNGILWAMEEGANVISMSLGTDFQRYRENLVARGIPTLAATSIALQGYRANVRLYDSLANTIRAQQSFRPSGCIVVAASGNESARDGNPAYEIAAAPPSNADGFLSVAAIGRNSNHSGFEVASFSNTGANVAAPGVDVVSAWPGGGLRSLNGTSMATPHVAGVAALWAQKALQQTGRIHAGDLMGKLVGNASIPTGLLAADVGTGLVVAP</sequence>
<dbReference type="AlphaFoldDB" id="A0A0J1BLY9"/>
<proteinExistence type="inferred from homology"/>
<feature type="active site" description="Charge relay system" evidence="5 6">
    <location>
        <position position="154"/>
    </location>
</feature>
<dbReference type="PROSITE" id="PS00138">
    <property type="entry name" value="SUBTILASE_SER"/>
    <property type="match status" value="1"/>
</dbReference>
<evidence type="ECO:0000256" key="5">
    <source>
        <dbReference type="PIRSR" id="PIRSR615500-1"/>
    </source>
</evidence>
<evidence type="ECO:0000313" key="9">
    <source>
        <dbReference type="EMBL" id="KLU07492.1"/>
    </source>
</evidence>
<dbReference type="InterPro" id="IPR036852">
    <property type="entry name" value="Peptidase_S8/S53_dom_sf"/>
</dbReference>
<feature type="domain" description="Peptidase S8/S53" evidence="8">
    <location>
        <begin position="145"/>
        <end position="398"/>
    </location>
</feature>
<protein>
    <submittedName>
        <fullName evidence="9">Subtilisin</fullName>
    </submittedName>
</protein>
<dbReference type="InterPro" id="IPR051048">
    <property type="entry name" value="Peptidase_S8/S53_subtilisin"/>
</dbReference>
<dbReference type="Gene3D" id="3.40.50.200">
    <property type="entry name" value="Peptidase S8/S53 domain"/>
    <property type="match status" value="1"/>
</dbReference>
<evidence type="ECO:0000259" key="8">
    <source>
        <dbReference type="Pfam" id="PF00082"/>
    </source>
</evidence>
<dbReference type="InterPro" id="IPR022398">
    <property type="entry name" value="Peptidase_S8_His-AS"/>
</dbReference>
<keyword evidence="3 6" id="KW-0378">Hydrolase</keyword>
<organism evidence="9 10">
    <name type="scientific">Rhodopirellula islandica</name>
    <dbReference type="NCBI Taxonomy" id="595434"/>
    <lineage>
        <taxon>Bacteria</taxon>
        <taxon>Pseudomonadati</taxon>
        <taxon>Planctomycetota</taxon>
        <taxon>Planctomycetia</taxon>
        <taxon>Pirellulales</taxon>
        <taxon>Pirellulaceae</taxon>
        <taxon>Rhodopirellula</taxon>
    </lineage>
</organism>
<evidence type="ECO:0000256" key="7">
    <source>
        <dbReference type="RuleBase" id="RU003355"/>
    </source>
</evidence>
<evidence type="ECO:0000256" key="4">
    <source>
        <dbReference type="ARBA" id="ARBA00022825"/>
    </source>
</evidence>
<dbReference type="PANTHER" id="PTHR43399">
    <property type="entry name" value="SUBTILISIN-RELATED"/>
    <property type="match status" value="1"/>
</dbReference>
<dbReference type="PATRIC" id="fig|595434.4.peg.552"/>
<feature type="active site" description="Charge relay system" evidence="5 6">
    <location>
        <position position="185"/>
    </location>
</feature>
<dbReference type="STRING" id="595434.RISK_000570"/>